<gene>
    <name evidence="1" type="ORF">L0U89_07535</name>
</gene>
<evidence type="ECO:0000313" key="2">
    <source>
        <dbReference type="Proteomes" id="UP001201449"/>
    </source>
</evidence>
<dbReference type="InterPro" id="IPR039968">
    <property type="entry name" value="BcerS-like"/>
</dbReference>
<keyword evidence="2" id="KW-1185">Reference proteome</keyword>
<protein>
    <recommendedName>
        <fullName evidence="3">N-acetyltransferase domain-containing protein</fullName>
    </recommendedName>
</protein>
<dbReference type="Proteomes" id="UP001201449">
    <property type="component" value="Unassembled WGS sequence"/>
</dbReference>
<proteinExistence type="predicted"/>
<reference evidence="1 2" key="1">
    <citation type="submission" date="2022-01" db="EMBL/GenBank/DDBJ databases">
        <title>Mariniradius saccharolyticus sp. nov., isolated from sediment of a river.</title>
        <authorList>
            <person name="Liu H."/>
        </authorList>
    </citation>
    <scope>NUCLEOTIDE SEQUENCE [LARGE SCALE GENOMIC DNA]</scope>
    <source>
        <strain evidence="1 2">RY-2</strain>
    </source>
</reference>
<dbReference type="InterPro" id="IPR016181">
    <property type="entry name" value="Acyl_CoA_acyltransferase"/>
</dbReference>
<organism evidence="1 2">
    <name type="scientific">Mariniradius sediminis</name>
    <dbReference type="NCBI Taxonomy" id="2909237"/>
    <lineage>
        <taxon>Bacteria</taxon>
        <taxon>Pseudomonadati</taxon>
        <taxon>Bacteroidota</taxon>
        <taxon>Cytophagia</taxon>
        <taxon>Cytophagales</taxon>
        <taxon>Cyclobacteriaceae</taxon>
        <taxon>Mariniradius</taxon>
    </lineage>
</organism>
<dbReference type="RefSeq" id="WP_234860976.1">
    <property type="nucleotide sequence ID" value="NZ_JAKEVZ010000005.1"/>
</dbReference>
<dbReference type="SUPFAM" id="SSF55729">
    <property type="entry name" value="Acyl-CoA N-acyltransferases (Nat)"/>
    <property type="match status" value="1"/>
</dbReference>
<evidence type="ECO:0000313" key="1">
    <source>
        <dbReference type="EMBL" id="MCF1750921.1"/>
    </source>
</evidence>
<evidence type="ECO:0008006" key="3">
    <source>
        <dbReference type="Google" id="ProtNLM"/>
    </source>
</evidence>
<sequence length="367" mass="42629">MYKLTDSKLIEMFHQVPTFLYRSDPNWMPHLISEIEQIFDRNQNSGFQNGDAERWVLLDRDYTPVGRIAAFYSFSKKEIGVGGIGFYECVDDAPYARKLFEAAETWLLDHGLIGADGPVNFGERHQFWGCQSFPSTTQVYQENYNPAYYNQHFADNGYSAYFDSLSYVLNLVDYPFQRMEKVFERQFKEHYRFEHFSLRDPERYITDYLEISKEAFGLENRIIQIDKETIIKQLNMQRGVMRGELISFVYKADEPIGVIGAILNLSGILNESLFPNPSGKKTIKAFLAAIKKDYQGKGLIAGLIHHATKEILKDSHIERAYLCGIAEHSAGMHSLAQKLKAKKYTVHTTYRKYFDGRRFSRFEKKIN</sequence>
<comment type="caution">
    <text evidence="1">The sequence shown here is derived from an EMBL/GenBank/DDBJ whole genome shotgun (WGS) entry which is preliminary data.</text>
</comment>
<dbReference type="EMBL" id="JAKEVZ010000005">
    <property type="protein sequence ID" value="MCF1750921.1"/>
    <property type="molecule type" value="Genomic_DNA"/>
</dbReference>
<dbReference type="PANTHER" id="PTHR41368">
    <property type="entry name" value="PROTEIN YGHO"/>
    <property type="match status" value="1"/>
</dbReference>
<accession>A0ABS9BUS6</accession>
<name>A0ABS9BUS6_9BACT</name>
<dbReference type="PANTHER" id="PTHR41368:SF1">
    <property type="entry name" value="PROTEIN YGHO"/>
    <property type="match status" value="1"/>
</dbReference>